<feature type="compositionally biased region" description="Polar residues" evidence="1">
    <location>
        <begin position="16"/>
        <end position="31"/>
    </location>
</feature>
<dbReference type="Proteomes" id="UP001159363">
    <property type="component" value="Chromosome 15"/>
</dbReference>
<dbReference type="InterPro" id="IPR015919">
    <property type="entry name" value="Cadherin-like_sf"/>
</dbReference>
<name>A0ABQ9G6D7_9NEOP</name>
<keyword evidence="2" id="KW-1133">Transmembrane helix</keyword>
<keyword evidence="4" id="KW-1185">Reference proteome</keyword>
<organism evidence="3 4">
    <name type="scientific">Dryococelus australis</name>
    <dbReference type="NCBI Taxonomy" id="614101"/>
    <lineage>
        <taxon>Eukaryota</taxon>
        <taxon>Metazoa</taxon>
        <taxon>Ecdysozoa</taxon>
        <taxon>Arthropoda</taxon>
        <taxon>Hexapoda</taxon>
        <taxon>Insecta</taxon>
        <taxon>Pterygota</taxon>
        <taxon>Neoptera</taxon>
        <taxon>Polyneoptera</taxon>
        <taxon>Phasmatodea</taxon>
        <taxon>Verophasmatodea</taxon>
        <taxon>Anareolatae</taxon>
        <taxon>Phasmatidae</taxon>
        <taxon>Eurycanthinae</taxon>
        <taxon>Dryococelus</taxon>
    </lineage>
</organism>
<evidence type="ECO:0000313" key="3">
    <source>
        <dbReference type="EMBL" id="KAJ8867041.1"/>
    </source>
</evidence>
<evidence type="ECO:0000313" key="4">
    <source>
        <dbReference type="Proteomes" id="UP001159363"/>
    </source>
</evidence>
<dbReference type="EMBL" id="JARBHB010000016">
    <property type="protein sequence ID" value="KAJ8867041.1"/>
    <property type="molecule type" value="Genomic_DNA"/>
</dbReference>
<evidence type="ECO:0000256" key="1">
    <source>
        <dbReference type="SAM" id="MobiDB-lite"/>
    </source>
</evidence>
<feature type="region of interest" description="Disordered" evidence="1">
    <location>
        <begin position="1"/>
        <end position="42"/>
    </location>
</feature>
<dbReference type="Gene3D" id="2.60.40.60">
    <property type="entry name" value="Cadherins"/>
    <property type="match status" value="1"/>
</dbReference>
<evidence type="ECO:0000256" key="2">
    <source>
        <dbReference type="SAM" id="Phobius"/>
    </source>
</evidence>
<sequence>MQGLRKREIPEKTRRPSASSGTIPTCENSVATAPESKAGSPMWERRVVSPLHHRGPLSECDWTSKHGRRCLQATDKDEGLNAFIRYEIVSDANDGSNQFVIHPHSGAIYPSESAFAFKDTNFNVVAKDLDGAEGFLQSDYLAVKSLRCLSPNWDVVSTWSVDSTSGRTVCCWSEKRLAGVQRIQNEEGKDAVEGLVASIKCYAWSKFQAPLPGANPELEAPDCPHSGGPAGRGHRLLAGPDKDLSGMTVKVISSAVIPSSAAATRSWFPLQMFADSSPKSLLRLLAYALDTNNDMPVQFSDVKQKLEDTNLGVKFEVSQLPEVSSGSVVQADMGSNSGLVAAVATLGVLLALTIVAVVVVTYYFFFRSSLHSKALGRKHCSDEALDVRVSVARIAPSLLDLERAGKHTGDTLNSFVKKRVFLTCRNADQLPGRIPPQRAEEGTAITPTTISYELIAATRLQLEYLKVMRISLSSAVFADDPSRFLISSPLRAGWDVKCVPHRDVLPFDMPQRCCCNDTVPGTYPCPEMPVHGNHFGKSGLLQTDRVQQLLKIVSSAFDVCSAAPQHVAEHINEDGRRVLDSFECYTNPGLKFFPGIHRSVVYQCFNVTAKQSDGKRNALSSRGGLARRRYHLTYQQPCTGLSLQVLRERVLPLGEPESRPFADENRTFLAIYQHGCHSTASTLASHKGEPGSIPGQVTPEFSHVGIVPDDAAIRRVFRPPPPASNHSGAAPYPLQSPSSAVMTSLLRAAQISRLTHSLCVLKTDVTPSTPMAGVATACVWPSVRIPTPQLNELPVSAYEEDIMVAYNEQLNKYDQQRRELDQDEEAAPPRKSVAFSPDVAHIDNELGDDVVHL</sequence>
<feature type="compositionally biased region" description="Basic and acidic residues" evidence="1">
    <location>
        <begin position="1"/>
        <end position="14"/>
    </location>
</feature>
<dbReference type="SUPFAM" id="SSF49313">
    <property type="entry name" value="Cadherin-like"/>
    <property type="match status" value="1"/>
</dbReference>
<comment type="caution">
    <text evidence="3">The sequence shown here is derived from an EMBL/GenBank/DDBJ whole genome shotgun (WGS) entry which is preliminary data.</text>
</comment>
<feature type="region of interest" description="Disordered" evidence="1">
    <location>
        <begin position="816"/>
        <end position="838"/>
    </location>
</feature>
<accession>A0ABQ9G6D7</accession>
<gene>
    <name evidence="3" type="ORF">PR048_032903</name>
</gene>
<proteinExistence type="predicted"/>
<reference evidence="3 4" key="1">
    <citation type="submission" date="2023-02" db="EMBL/GenBank/DDBJ databases">
        <title>LHISI_Scaffold_Assembly.</title>
        <authorList>
            <person name="Stuart O.P."/>
            <person name="Cleave R."/>
            <person name="Magrath M.J.L."/>
            <person name="Mikheyev A.S."/>
        </authorList>
    </citation>
    <scope>NUCLEOTIDE SEQUENCE [LARGE SCALE GENOMIC DNA]</scope>
    <source>
        <strain evidence="3">Daus_M_001</strain>
        <tissue evidence="3">Leg muscle</tissue>
    </source>
</reference>
<protein>
    <submittedName>
        <fullName evidence="3">Uncharacterized protein</fullName>
    </submittedName>
</protein>
<feature type="transmembrane region" description="Helical" evidence="2">
    <location>
        <begin position="339"/>
        <end position="365"/>
    </location>
</feature>
<keyword evidence="2" id="KW-0812">Transmembrane</keyword>
<dbReference type="CDD" id="cd11304">
    <property type="entry name" value="Cadherin_repeat"/>
    <property type="match status" value="1"/>
</dbReference>
<keyword evidence="2" id="KW-0472">Membrane</keyword>